<dbReference type="EMBL" id="OBEH01000005">
    <property type="protein sequence ID" value="SNZ01414.1"/>
    <property type="molecule type" value="Genomic_DNA"/>
</dbReference>
<dbReference type="Pfam" id="PF04397">
    <property type="entry name" value="LytTR"/>
    <property type="match status" value="1"/>
</dbReference>
<keyword evidence="1" id="KW-0597">Phosphoprotein</keyword>
<reference evidence="5" key="1">
    <citation type="submission" date="2017-09" db="EMBL/GenBank/DDBJ databases">
        <authorList>
            <person name="Varghese N."/>
            <person name="Submissions S."/>
        </authorList>
    </citation>
    <scope>NUCLEOTIDE SEQUENCE [LARGE SCALE GENOMIC DNA]</scope>
    <source>
        <strain evidence="5">DSM 25885</strain>
    </source>
</reference>
<feature type="modified residue" description="4-aspartylphosphate" evidence="1">
    <location>
        <position position="56"/>
    </location>
</feature>
<dbReference type="Gene3D" id="2.40.50.1020">
    <property type="entry name" value="LytTr DNA-binding domain"/>
    <property type="match status" value="1"/>
</dbReference>
<evidence type="ECO:0000313" key="4">
    <source>
        <dbReference type="EMBL" id="SNZ01414.1"/>
    </source>
</evidence>
<evidence type="ECO:0000313" key="5">
    <source>
        <dbReference type="Proteomes" id="UP000219048"/>
    </source>
</evidence>
<dbReference type="Proteomes" id="UP000219048">
    <property type="component" value="Unassembled WGS sequence"/>
</dbReference>
<dbReference type="PANTHER" id="PTHR37299">
    <property type="entry name" value="TRANSCRIPTIONAL REGULATOR-RELATED"/>
    <property type="match status" value="1"/>
</dbReference>
<dbReference type="OrthoDB" id="2962330at2"/>
<accession>A0A285MW57</accession>
<dbReference type="GO" id="GO:0003677">
    <property type="term" value="F:DNA binding"/>
    <property type="evidence" value="ECO:0007669"/>
    <property type="project" value="InterPro"/>
</dbReference>
<keyword evidence="5" id="KW-1185">Reference proteome</keyword>
<dbReference type="CDD" id="cd17534">
    <property type="entry name" value="REC_DC-like"/>
    <property type="match status" value="1"/>
</dbReference>
<dbReference type="PROSITE" id="PS50930">
    <property type="entry name" value="HTH_LYTTR"/>
    <property type="match status" value="1"/>
</dbReference>
<dbReference type="InterPro" id="IPR001789">
    <property type="entry name" value="Sig_transdc_resp-reg_receiver"/>
</dbReference>
<dbReference type="RefSeq" id="WP_097046860.1">
    <property type="nucleotide sequence ID" value="NZ_OBEH01000005.1"/>
</dbReference>
<organism evidence="4 5">
    <name type="scientific">Flagellimonas pacifica</name>
    <dbReference type="NCBI Taxonomy" id="1247520"/>
    <lineage>
        <taxon>Bacteria</taxon>
        <taxon>Pseudomonadati</taxon>
        <taxon>Bacteroidota</taxon>
        <taxon>Flavobacteriia</taxon>
        <taxon>Flavobacteriales</taxon>
        <taxon>Flavobacteriaceae</taxon>
        <taxon>Flagellimonas</taxon>
    </lineage>
</organism>
<evidence type="ECO:0000256" key="1">
    <source>
        <dbReference type="PROSITE-ProRule" id="PRU00169"/>
    </source>
</evidence>
<dbReference type="InterPro" id="IPR011006">
    <property type="entry name" value="CheY-like_superfamily"/>
</dbReference>
<evidence type="ECO:0000259" key="3">
    <source>
        <dbReference type="PROSITE" id="PS50930"/>
    </source>
</evidence>
<dbReference type="SUPFAM" id="SSF52172">
    <property type="entry name" value="CheY-like"/>
    <property type="match status" value="1"/>
</dbReference>
<dbReference type="InterPro" id="IPR046947">
    <property type="entry name" value="LytR-like"/>
</dbReference>
<dbReference type="PANTHER" id="PTHR37299:SF1">
    <property type="entry name" value="STAGE 0 SPORULATION PROTEIN A HOMOLOG"/>
    <property type="match status" value="1"/>
</dbReference>
<protein>
    <submittedName>
        <fullName evidence="4">Two component transcriptional regulator, LytTR family</fullName>
    </submittedName>
</protein>
<dbReference type="InterPro" id="IPR007492">
    <property type="entry name" value="LytTR_DNA-bd_dom"/>
</dbReference>
<gene>
    <name evidence="4" type="ORF">SAMN06265377_3252</name>
</gene>
<proteinExistence type="predicted"/>
<dbReference type="Gene3D" id="3.40.50.2300">
    <property type="match status" value="1"/>
</dbReference>
<dbReference type="Pfam" id="PF00072">
    <property type="entry name" value="Response_reg"/>
    <property type="match status" value="1"/>
</dbReference>
<dbReference type="PROSITE" id="PS50110">
    <property type="entry name" value="RESPONSE_REGULATORY"/>
    <property type="match status" value="1"/>
</dbReference>
<dbReference type="AlphaFoldDB" id="A0A285MW57"/>
<dbReference type="GO" id="GO:0000156">
    <property type="term" value="F:phosphorelay response regulator activity"/>
    <property type="evidence" value="ECO:0007669"/>
    <property type="project" value="InterPro"/>
</dbReference>
<feature type="domain" description="HTH LytTR-type" evidence="3">
    <location>
        <begin position="146"/>
        <end position="214"/>
    </location>
</feature>
<feature type="domain" description="Response regulatory" evidence="2">
    <location>
        <begin position="6"/>
        <end position="121"/>
    </location>
</feature>
<sequence length="243" mass="27859">MTKPIQILIVEDNMVIGTNLSMQLNELGFEVCGLLPRGEDVLSCIRNERPDILLLDIQLKGKLDGIETARLVQSEFDIPIIYLTSNADEAHFRRAKETKPRAFISKPYKNIDLKRAIELTVEAISNNARPEATIENHYVLTDRVFVRKQDKLMAVAIKDIRYLEADRNYCRIFAVEKEYLLVGTLKSLEEKLPRANFMRVHRSYIINVSQIDEVGNNHVSVGGKIIPVNKIAKFELLRRLQTL</sequence>
<name>A0A285MW57_9FLAO</name>
<evidence type="ECO:0000259" key="2">
    <source>
        <dbReference type="PROSITE" id="PS50110"/>
    </source>
</evidence>
<dbReference type="SMART" id="SM00448">
    <property type="entry name" value="REC"/>
    <property type="match status" value="1"/>
</dbReference>
<dbReference type="SMART" id="SM00850">
    <property type="entry name" value="LytTR"/>
    <property type="match status" value="1"/>
</dbReference>